<feature type="chain" id="PRO_5021874928" description="PsbP C-terminal domain-containing protein" evidence="1">
    <location>
        <begin position="20"/>
        <end position="200"/>
    </location>
</feature>
<evidence type="ECO:0008006" key="4">
    <source>
        <dbReference type="Google" id="ProtNLM"/>
    </source>
</evidence>
<evidence type="ECO:0000256" key="1">
    <source>
        <dbReference type="SAM" id="SignalP"/>
    </source>
</evidence>
<dbReference type="RefSeq" id="WP_145189674.1">
    <property type="nucleotide sequence ID" value="NZ_CP036290.1"/>
</dbReference>
<reference evidence="2 3" key="1">
    <citation type="submission" date="2019-02" db="EMBL/GenBank/DDBJ databases">
        <title>Deep-cultivation of Planctomycetes and their phenomic and genomic characterization uncovers novel biology.</title>
        <authorList>
            <person name="Wiegand S."/>
            <person name="Jogler M."/>
            <person name="Boedeker C."/>
            <person name="Pinto D."/>
            <person name="Vollmers J."/>
            <person name="Rivas-Marin E."/>
            <person name="Kohn T."/>
            <person name="Peeters S.H."/>
            <person name="Heuer A."/>
            <person name="Rast P."/>
            <person name="Oberbeckmann S."/>
            <person name="Bunk B."/>
            <person name="Jeske O."/>
            <person name="Meyerdierks A."/>
            <person name="Storesund J.E."/>
            <person name="Kallscheuer N."/>
            <person name="Luecker S."/>
            <person name="Lage O.M."/>
            <person name="Pohl T."/>
            <person name="Merkel B.J."/>
            <person name="Hornburger P."/>
            <person name="Mueller R.-W."/>
            <person name="Bruemmer F."/>
            <person name="Labrenz M."/>
            <person name="Spormann A.M."/>
            <person name="Op den Camp H."/>
            <person name="Overmann J."/>
            <person name="Amann R."/>
            <person name="Jetten M.S.M."/>
            <person name="Mascher T."/>
            <person name="Medema M.H."/>
            <person name="Devos D.P."/>
            <person name="Kaster A.-K."/>
            <person name="Ovreas L."/>
            <person name="Rohde M."/>
            <person name="Galperin M.Y."/>
            <person name="Jogler C."/>
        </authorList>
    </citation>
    <scope>NUCLEOTIDE SEQUENCE [LARGE SCALE GENOMIC DNA]</scope>
    <source>
        <strain evidence="2 3">Pla163</strain>
    </source>
</reference>
<proteinExistence type="predicted"/>
<dbReference type="AlphaFoldDB" id="A0A518D2P9"/>
<keyword evidence="1" id="KW-0732">Signal</keyword>
<organism evidence="2 3">
    <name type="scientific">Rohdeia mirabilis</name>
    <dbReference type="NCBI Taxonomy" id="2528008"/>
    <lineage>
        <taxon>Bacteria</taxon>
        <taxon>Pseudomonadati</taxon>
        <taxon>Planctomycetota</taxon>
        <taxon>Planctomycetia</taxon>
        <taxon>Planctomycetia incertae sedis</taxon>
        <taxon>Rohdeia</taxon>
    </lineage>
</organism>
<evidence type="ECO:0000313" key="3">
    <source>
        <dbReference type="Proteomes" id="UP000319342"/>
    </source>
</evidence>
<dbReference type="Proteomes" id="UP000319342">
    <property type="component" value="Chromosome"/>
</dbReference>
<keyword evidence="3" id="KW-1185">Reference proteome</keyword>
<feature type="signal peptide" evidence="1">
    <location>
        <begin position="1"/>
        <end position="19"/>
    </location>
</feature>
<gene>
    <name evidence="2" type="ORF">Pla163_28820</name>
</gene>
<sequence length="200" mass="20343" precursor="true">MLRPIHALTAIALCSVLVACDDTTAAEGPRAGAATSGAAPASAALVGGRDWFAPSGERTEFASVGLSIERPAGFVSEPAQGYAVLSAPEHGASIALARLSQPYSVALRGYDAAGMAQRGTAIDASEDVEIAGLKGLLSTGTTSANGLELRRVLLLLGDDTRSWLVTANAPVELWESCGEGLIAAVRSVRPVVPNGPAPPR</sequence>
<protein>
    <recommendedName>
        <fullName evidence="4">PsbP C-terminal domain-containing protein</fullName>
    </recommendedName>
</protein>
<dbReference type="EMBL" id="CP036290">
    <property type="protein sequence ID" value="QDU85748.1"/>
    <property type="molecule type" value="Genomic_DNA"/>
</dbReference>
<evidence type="ECO:0000313" key="2">
    <source>
        <dbReference type="EMBL" id="QDU85748.1"/>
    </source>
</evidence>
<name>A0A518D2P9_9BACT</name>
<accession>A0A518D2P9</accession>
<dbReference type="PROSITE" id="PS51257">
    <property type="entry name" value="PROKAR_LIPOPROTEIN"/>
    <property type="match status" value="1"/>
</dbReference>